<reference evidence="3 4" key="1">
    <citation type="submission" date="2019-09" db="EMBL/GenBank/DDBJ databases">
        <title>Draft genome sequences of 48 bacterial type strains from the CCUG.</title>
        <authorList>
            <person name="Tunovic T."/>
            <person name="Pineiro-Iglesias B."/>
            <person name="Unosson C."/>
            <person name="Inganas E."/>
            <person name="Ohlen M."/>
            <person name="Cardew S."/>
            <person name="Jensie-Markopoulos S."/>
            <person name="Salva-Serra F."/>
            <person name="Jaen-Luchoro D."/>
            <person name="Karlsson R."/>
            <person name="Svensson-Stadler L."/>
            <person name="Chun J."/>
            <person name="Moore E."/>
        </authorList>
    </citation>
    <scope>NUCLEOTIDE SEQUENCE [LARGE SCALE GENOMIC DNA]</scope>
    <source>
        <strain evidence="3 4">CCUG 48643</strain>
    </source>
</reference>
<dbReference type="GO" id="GO:0003676">
    <property type="term" value="F:nucleic acid binding"/>
    <property type="evidence" value="ECO:0007669"/>
    <property type="project" value="InterPro"/>
</dbReference>
<protein>
    <recommendedName>
        <fullName evidence="5">SAM-dependent methyltransferase</fullName>
    </recommendedName>
</protein>
<dbReference type="InterPro" id="IPR029063">
    <property type="entry name" value="SAM-dependent_MTases_sf"/>
</dbReference>
<accession>A0A7V7NWX5</accession>
<evidence type="ECO:0000256" key="2">
    <source>
        <dbReference type="ARBA" id="ARBA00022679"/>
    </source>
</evidence>
<dbReference type="SUPFAM" id="SSF53335">
    <property type="entry name" value="S-adenosyl-L-methionine-dependent methyltransferases"/>
    <property type="match status" value="1"/>
</dbReference>
<keyword evidence="1" id="KW-0489">Methyltransferase</keyword>
<dbReference type="Proteomes" id="UP000423756">
    <property type="component" value="Unassembled WGS sequence"/>
</dbReference>
<evidence type="ECO:0008006" key="5">
    <source>
        <dbReference type="Google" id="ProtNLM"/>
    </source>
</evidence>
<dbReference type="GO" id="GO:0032259">
    <property type="term" value="P:methylation"/>
    <property type="evidence" value="ECO:0007669"/>
    <property type="project" value="UniProtKB-KW"/>
</dbReference>
<keyword evidence="2" id="KW-0808">Transferase</keyword>
<organism evidence="3 4">
    <name type="scientific">Vibrio chagasii</name>
    <dbReference type="NCBI Taxonomy" id="170679"/>
    <lineage>
        <taxon>Bacteria</taxon>
        <taxon>Pseudomonadati</taxon>
        <taxon>Pseudomonadota</taxon>
        <taxon>Gammaproteobacteria</taxon>
        <taxon>Vibrionales</taxon>
        <taxon>Vibrionaceae</taxon>
        <taxon>Vibrio</taxon>
    </lineage>
</organism>
<evidence type="ECO:0000313" key="4">
    <source>
        <dbReference type="Proteomes" id="UP000423756"/>
    </source>
</evidence>
<evidence type="ECO:0000256" key="1">
    <source>
        <dbReference type="ARBA" id="ARBA00022603"/>
    </source>
</evidence>
<dbReference type="GO" id="GO:0008168">
    <property type="term" value="F:methyltransferase activity"/>
    <property type="evidence" value="ECO:0007669"/>
    <property type="project" value="UniProtKB-KW"/>
</dbReference>
<dbReference type="Gene3D" id="3.40.50.150">
    <property type="entry name" value="Vaccinia Virus protein VP39"/>
    <property type="match status" value="1"/>
</dbReference>
<dbReference type="CDD" id="cd02440">
    <property type="entry name" value="AdoMet_MTases"/>
    <property type="match status" value="1"/>
</dbReference>
<gene>
    <name evidence="3" type="ORF">F7Q91_02740</name>
</gene>
<dbReference type="InterPro" id="IPR002052">
    <property type="entry name" value="DNA_methylase_N6_adenine_CS"/>
</dbReference>
<proteinExistence type="predicted"/>
<comment type="caution">
    <text evidence="3">The sequence shown here is derived from an EMBL/GenBank/DDBJ whole genome shotgun (WGS) entry which is preliminary data.</text>
</comment>
<sequence length="424" mass="48377">MEHFYQIKTRSEFKKIMNQIKAQNTKADLLYDCGSSCVTDGNQRECLYRTTKFKKGLRELTVSERFSMACSITTPVKLDIVREVFSLPDCQMNTPLCEVPFFKWLCANINDSSEVTGFFNLDLENFLATLEYDSTFYRLGPEQFKTVKYAHSQFFYMKHKGTLELNNTEPTEQDEPTELAPVSSSDPVLAELATFTASGDTLLMPKEQLNYYPQLKTLLQKADGVYRKNAFVFKGKCASEIQARLLEGEKLNDKKKFQMFWTPEKLGVKAIKKLNLKPEHTWFEPSAGVGNLAVLARQISDRGTLVEIHPDNVKQLVSQGFDVTHIDFMQFHGGMFDRIIGNPPFTNNQDIEHILKMYHDHLLPDGEMVSFASQSWLEGNQAKQVAFRNFLKSVGAEIEQLDEKEFSSSGTNVKTTMIHIKKAS</sequence>
<name>A0A7V7NWX5_9VIBR</name>
<evidence type="ECO:0000313" key="3">
    <source>
        <dbReference type="EMBL" id="KAB0482337.1"/>
    </source>
</evidence>
<dbReference type="RefSeq" id="WP_137406686.1">
    <property type="nucleotide sequence ID" value="NZ_AP025467.1"/>
</dbReference>
<dbReference type="PROSITE" id="PS00092">
    <property type="entry name" value="N6_MTASE"/>
    <property type="match status" value="1"/>
</dbReference>
<dbReference type="AlphaFoldDB" id="A0A7V7NWX5"/>
<dbReference type="GeneID" id="77344759"/>
<dbReference type="EMBL" id="VZPX01000004">
    <property type="protein sequence ID" value="KAB0482337.1"/>
    <property type="molecule type" value="Genomic_DNA"/>
</dbReference>